<dbReference type="InterPro" id="IPR051791">
    <property type="entry name" value="Pra-immunoreactive"/>
</dbReference>
<comment type="subcellular location">
    <subcellularLocation>
        <location evidence="1">Cell membrane</location>
        <topology evidence="1">Multi-pass membrane protein</topology>
    </subcellularLocation>
</comment>
<keyword evidence="3 6" id="KW-0812">Transmembrane</keyword>
<reference evidence="8 9" key="1">
    <citation type="submission" date="2016-10" db="EMBL/GenBank/DDBJ databases">
        <authorList>
            <person name="de Groot N.N."/>
        </authorList>
    </citation>
    <scope>NUCLEOTIDE SEQUENCE [LARGE SCALE GENOMIC DNA]</scope>
    <source>
        <strain evidence="8 9">743A</strain>
    </source>
</reference>
<dbReference type="EMBL" id="FOYZ01000002">
    <property type="protein sequence ID" value="SFR62393.1"/>
    <property type="molecule type" value="Genomic_DNA"/>
</dbReference>
<dbReference type="Pfam" id="PF06271">
    <property type="entry name" value="RDD"/>
    <property type="match status" value="1"/>
</dbReference>
<keyword evidence="9" id="KW-1185">Reference proteome</keyword>
<dbReference type="PANTHER" id="PTHR36115">
    <property type="entry name" value="PROLINE-RICH ANTIGEN HOMOLOG-RELATED"/>
    <property type="match status" value="1"/>
</dbReference>
<feature type="domain" description="RDD" evidence="7">
    <location>
        <begin position="11"/>
        <end position="143"/>
    </location>
</feature>
<evidence type="ECO:0000313" key="9">
    <source>
        <dbReference type="Proteomes" id="UP000199659"/>
    </source>
</evidence>
<evidence type="ECO:0000313" key="8">
    <source>
        <dbReference type="EMBL" id="SFR62393.1"/>
    </source>
</evidence>
<organism evidence="8 9">
    <name type="scientific">Anaeromicropila populeti</name>
    <dbReference type="NCBI Taxonomy" id="37658"/>
    <lineage>
        <taxon>Bacteria</taxon>
        <taxon>Bacillati</taxon>
        <taxon>Bacillota</taxon>
        <taxon>Clostridia</taxon>
        <taxon>Lachnospirales</taxon>
        <taxon>Lachnospiraceae</taxon>
        <taxon>Anaeromicropila</taxon>
    </lineage>
</organism>
<evidence type="ECO:0000256" key="5">
    <source>
        <dbReference type="ARBA" id="ARBA00023136"/>
    </source>
</evidence>
<proteinExistence type="predicted"/>
<dbReference type="STRING" id="37658.SAMN05661086_00483"/>
<keyword evidence="2" id="KW-1003">Cell membrane</keyword>
<dbReference type="PANTHER" id="PTHR36115:SF9">
    <property type="entry name" value="LMO1584 PROTEIN"/>
    <property type="match status" value="1"/>
</dbReference>
<dbReference type="InterPro" id="IPR010432">
    <property type="entry name" value="RDD"/>
</dbReference>
<dbReference type="Proteomes" id="UP000199659">
    <property type="component" value="Unassembled WGS sequence"/>
</dbReference>
<dbReference type="OrthoDB" id="9793824at2"/>
<sequence>MQTLETNQMLYGGFFVRLAAYIVDNIIVGLVLLTLQIPMGIITLLFGKSFLTSPILFQFSAWDIFLYLLTVGYFVILTYISGSTVGKKLFHLTVITADGEKLTFFNVLYRETIGRYLSAAIIFAGYFVIGVDRTKRGFHDMLCDTLVIYKM</sequence>
<evidence type="ECO:0000256" key="1">
    <source>
        <dbReference type="ARBA" id="ARBA00004651"/>
    </source>
</evidence>
<evidence type="ECO:0000256" key="3">
    <source>
        <dbReference type="ARBA" id="ARBA00022692"/>
    </source>
</evidence>
<evidence type="ECO:0000256" key="2">
    <source>
        <dbReference type="ARBA" id="ARBA00022475"/>
    </source>
</evidence>
<feature type="transmembrane region" description="Helical" evidence="6">
    <location>
        <begin position="20"/>
        <end position="47"/>
    </location>
</feature>
<feature type="transmembrane region" description="Helical" evidence="6">
    <location>
        <begin position="59"/>
        <end position="80"/>
    </location>
</feature>
<dbReference type="GO" id="GO:0005886">
    <property type="term" value="C:plasma membrane"/>
    <property type="evidence" value="ECO:0007669"/>
    <property type="project" value="UniProtKB-SubCell"/>
</dbReference>
<keyword evidence="5 6" id="KW-0472">Membrane</keyword>
<dbReference type="AlphaFoldDB" id="A0A1I6I6Q5"/>
<name>A0A1I6I6Q5_9FIRM</name>
<feature type="transmembrane region" description="Helical" evidence="6">
    <location>
        <begin position="113"/>
        <end position="131"/>
    </location>
</feature>
<evidence type="ECO:0000256" key="6">
    <source>
        <dbReference type="SAM" id="Phobius"/>
    </source>
</evidence>
<dbReference type="RefSeq" id="WP_092559110.1">
    <property type="nucleotide sequence ID" value="NZ_FOYZ01000002.1"/>
</dbReference>
<keyword evidence="4 6" id="KW-1133">Transmembrane helix</keyword>
<evidence type="ECO:0000256" key="4">
    <source>
        <dbReference type="ARBA" id="ARBA00022989"/>
    </source>
</evidence>
<protein>
    <submittedName>
        <fullName evidence="8">Uncharacterized membrane protein YckC, RDD family</fullName>
    </submittedName>
</protein>
<accession>A0A1I6I6Q5</accession>
<gene>
    <name evidence="8" type="ORF">SAMN05661086_00483</name>
</gene>
<evidence type="ECO:0000259" key="7">
    <source>
        <dbReference type="Pfam" id="PF06271"/>
    </source>
</evidence>